<name>A0A0L0CBY3_LUCCU</name>
<proteinExistence type="predicted"/>
<comment type="caution">
    <text evidence="1">The sequence shown here is derived from an EMBL/GenBank/DDBJ whole genome shotgun (WGS) entry which is preliminary data.</text>
</comment>
<evidence type="ECO:0000313" key="2">
    <source>
        <dbReference type="Proteomes" id="UP000037069"/>
    </source>
</evidence>
<evidence type="ECO:0000313" key="1">
    <source>
        <dbReference type="EMBL" id="KNC29908.1"/>
    </source>
</evidence>
<dbReference type="Proteomes" id="UP000037069">
    <property type="component" value="Unassembled WGS sequence"/>
</dbReference>
<protein>
    <submittedName>
        <fullName evidence="1">Uncharacterized protein</fullName>
    </submittedName>
</protein>
<dbReference type="AlphaFoldDB" id="A0A0L0CBY3"/>
<keyword evidence="2" id="KW-1185">Reference proteome</keyword>
<sequence length="162" mass="18067">MAASDCSVEGEPHGPYAFRELEDETNVYFVVTTYGVYKLDLAGNKELISEVKERLIPQCSNQHGKQIHYEPDFVSAISGKGFCNIKILPADEAAKLAAIQKQLVENSDISPIAEIDGQVLFNALKDPENYSIFESQGVDPTELKKNLYDLIKIQSRDQSQKN</sequence>
<gene>
    <name evidence="1" type="ORF">FF38_09712</name>
</gene>
<organism evidence="1 2">
    <name type="scientific">Lucilia cuprina</name>
    <name type="common">Green bottle fly</name>
    <name type="synonym">Australian sheep blowfly</name>
    <dbReference type="NCBI Taxonomy" id="7375"/>
    <lineage>
        <taxon>Eukaryota</taxon>
        <taxon>Metazoa</taxon>
        <taxon>Ecdysozoa</taxon>
        <taxon>Arthropoda</taxon>
        <taxon>Hexapoda</taxon>
        <taxon>Insecta</taxon>
        <taxon>Pterygota</taxon>
        <taxon>Neoptera</taxon>
        <taxon>Endopterygota</taxon>
        <taxon>Diptera</taxon>
        <taxon>Brachycera</taxon>
        <taxon>Muscomorpha</taxon>
        <taxon>Oestroidea</taxon>
        <taxon>Calliphoridae</taxon>
        <taxon>Luciliinae</taxon>
        <taxon>Lucilia</taxon>
    </lineage>
</organism>
<reference evidence="1 2" key="1">
    <citation type="journal article" date="2015" name="Nat. Commun.">
        <title>Lucilia cuprina genome unlocks parasitic fly biology to underpin future interventions.</title>
        <authorList>
            <person name="Anstead C.A."/>
            <person name="Korhonen P.K."/>
            <person name="Young N.D."/>
            <person name="Hall R.S."/>
            <person name="Jex A.R."/>
            <person name="Murali S.C."/>
            <person name="Hughes D.S."/>
            <person name="Lee S.F."/>
            <person name="Perry T."/>
            <person name="Stroehlein A.J."/>
            <person name="Ansell B.R."/>
            <person name="Breugelmans B."/>
            <person name="Hofmann A."/>
            <person name="Qu J."/>
            <person name="Dugan S."/>
            <person name="Lee S.L."/>
            <person name="Chao H."/>
            <person name="Dinh H."/>
            <person name="Han Y."/>
            <person name="Doddapaneni H.V."/>
            <person name="Worley K.C."/>
            <person name="Muzny D.M."/>
            <person name="Ioannidis P."/>
            <person name="Waterhouse R.M."/>
            <person name="Zdobnov E.M."/>
            <person name="James P.J."/>
            <person name="Bagnall N.H."/>
            <person name="Kotze A.C."/>
            <person name="Gibbs R.A."/>
            <person name="Richards S."/>
            <person name="Batterham P."/>
            <person name="Gasser R.B."/>
        </authorList>
    </citation>
    <scope>NUCLEOTIDE SEQUENCE [LARGE SCALE GENOMIC DNA]</scope>
    <source>
        <strain evidence="1 2">LS</strain>
        <tissue evidence="1">Full body</tissue>
    </source>
</reference>
<dbReference type="EMBL" id="JRES01000609">
    <property type="protein sequence ID" value="KNC29908.1"/>
    <property type="molecule type" value="Genomic_DNA"/>
</dbReference>
<accession>A0A0L0CBY3</accession>